<dbReference type="SMART" id="SM00342">
    <property type="entry name" value="HTH_ARAC"/>
    <property type="match status" value="1"/>
</dbReference>
<evidence type="ECO:0000259" key="4">
    <source>
        <dbReference type="PROSITE" id="PS01124"/>
    </source>
</evidence>
<dbReference type="Proteomes" id="UP000235682">
    <property type="component" value="Unassembled WGS sequence"/>
</dbReference>
<keyword evidence="6" id="KW-1185">Reference proteome</keyword>
<protein>
    <recommendedName>
        <fullName evidence="4">HTH araC/xylS-type domain-containing protein</fullName>
    </recommendedName>
</protein>
<keyword evidence="2" id="KW-0238">DNA-binding</keyword>
<dbReference type="Pfam" id="PF12833">
    <property type="entry name" value="HTH_18"/>
    <property type="match status" value="1"/>
</dbReference>
<dbReference type="PANTHER" id="PTHR43280">
    <property type="entry name" value="ARAC-FAMILY TRANSCRIPTIONAL REGULATOR"/>
    <property type="match status" value="1"/>
</dbReference>
<dbReference type="PROSITE" id="PS00041">
    <property type="entry name" value="HTH_ARAC_FAMILY_1"/>
    <property type="match status" value="1"/>
</dbReference>
<dbReference type="STRING" id="84521.SAMN04487994_10626"/>
<accession>A0A2N6SN01</accession>
<dbReference type="InterPro" id="IPR018062">
    <property type="entry name" value="HTH_AraC-typ_CS"/>
</dbReference>
<dbReference type="InterPro" id="IPR009057">
    <property type="entry name" value="Homeodomain-like_sf"/>
</dbReference>
<reference evidence="5 6" key="1">
    <citation type="submission" date="2017-09" db="EMBL/GenBank/DDBJ databases">
        <title>Bacterial strain isolated from the female urinary microbiota.</title>
        <authorList>
            <person name="Thomas-White K."/>
            <person name="Kumar N."/>
            <person name="Forster S."/>
            <person name="Putonti C."/>
            <person name="Lawley T."/>
            <person name="Wolfe A.J."/>
        </authorList>
    </citation>
    <scope>NUCLEOTIDE SEQUENCE [LARGE SCALE GENOMIC DNA]</scope>
    <source>
        <strain evidence="5 6">UMB0852</strain>
    </source>
</reference>
<comment type="caution">
    <text evidence="5">The sequence shown here is derived from an EMBL/GenBank/DDBJ whole genome shotgun (WGS) entry which is preliminary data.</text>
</comment>
<gene>
    <name evidence="5" type="ORF">CJ205_04415</name>
</gene>
<evidence type="ECO:0000256" key="1">
    <source>
        <dbReference type="ARBA" id="ARBA00023015"/>
    </source>
</evidence>
<dbReference type="Gene3D" id="1.10.10.60">
    <property type="entry name" value="Homeodomain-like"/>
    <property type="match status" value="2"/>
</dbReference>
<dbReference type="GO" id="GO:0003700">
    <property type="term" value="F:DNA-binding transcription factor activity"/>
    <property type="evidence" value="ECO:0007669"/>
    <property type="project" value="InterPro"/>
</dbReference>
<dbReference type="PANTHER" id="PTHR43280:SF2">
    <property type="entry name" value="HTH-TYPE TRANSCRIPTIONAL REGULATOR EXSA"/>
    <property type="match status" value="1"/>
</dbReference>
<sequence length="222" mass="26449">MKNEEIDLIVLDVTYLSSEQFSTYHQMWTKHHPNIRFILLIHYLTNDFLIYALRNQIDDVIQLPLINEEELIHAFHRSIIKANEISLLHKPYLVDISDQRKQIIYDILQYIHLHYQSEITLEDIASHFNFSPSYISRLFKKTTGVSFRHYLIKYRLKKAQKLLVDSDQLIADISDQVGFSEPAYFSRIFKKEFQITPAQYRQSNNQLKKEPVFDVTPKSWSL</sequence>
<keyword evidence="3" id="KW-0804">Transcription</keyword>
<feature type="domain" description="HTH araC/xylS-type" evidence="4">
    <location>
        <begin position="105"/>
        <end position="203"/>
    </location>
</feature>
<dbReference type="GO" id="GO:0043565">
    <property type="term" value="F:sequence-specific DNA binding"/>
    <property type="evidence" value="ECO:0007669"/>
    <property type="project" value="InterPro"/>
</dbReference>
<dbReference type="PRINTS" id="PR00032">
    <property type="entry name" value="HTHARAC"/>
</dbReference>
<evidence type="ECO:0000313" key="5">
    <source>
        <dbReference type="EMBL" id="PMC58439.1"/>
    </source>
</evidence>
<dbReference type="SUPFAM" id="SSF46689">
    <property type="entry name" value="Homeodomain-like"/>
    <property type="match status" value="2"/>
</dbReference>
<evidence type="ECO:0000256" key="2">
    <source>
        <dbReference type="ARBA" id="ARBA00023125"/>
    </source>
</evidence>
<dbReference type="InterPro" id="IPR018060">
    <property type="entry name" value="HTH_AraC"/>
</dbReference>
<evidence type="ECO:0000313" key="6">
    <source>
        <dbReference type="Proteomes" id="UP000235682"/>
    </source>
</evidence>
<name>A0A2N6SN01_9LACT</name>
<dbReference type="PROSITE" id="PS01124">
    <property type="entry name" value="HTH_ARAC_FAMILY_2"/>
    <property type="match status" value="1"/>
</dbReference>
<proteinExistence type="predicted"/>
<dbReference type="AlphaFoldDB" id="A0A2N6SN01"/>
<keyword evidence="1" id="KW-0805">Transcription regulation</keyword>
<dbReference type="EMBL" id="PNHE01000014">
    <property type="protein sequence ID" value="PMC58439.1"/>
    <property type="molecule type" value="Genomic_DNA"/>
</dbReference>
<dbReference type="Gene3D" id="3.40.50.2300">
    <property type="match status" value="1"/>
</dbReference>
<evidence type="ECO:0000256" key="3">
    <source>
        <dbReference type="ARBA" id="ARBA00023163"/>
    </source>
</evidence>
<organism evidence="5 6">
    <name type="scientific">Dolosicoccus paucivorans</name>
    <dbReference type="NCBI Taxonomy" id="84521"/>
    <lineage>
        <taxon>Bacteria</taxon>
        <taxon>Bacillati</taxon>
        <taxon>Bacillota</taxon>
        <taxon>Bacilli</taxon>
        <taxon>Lactobacillales</taxon>
        <taxon>Aerococcaceae</taxon>
        <taxon>Dolosicoccus</taxon>
    </lineage>
</organism>
<dbReference type="RefSeq" id="WP_102233321.1">
    <property type="nucleotide sequence ID" value="NZ_PNHE01000014.1"/>
</dbReference>
<dbReference type="InterPro" id="IPR020449">
    <property type="entry name" value="Tscrpt_reg_AraC-type_HTH"/>
</dbReference>